<protein>
    <recommendedName>
        <fullName evidence="1">DDE-1 domain-containing protein</fullName>
    </recommendedName>
</protein>
<evidence type="ECO:0000313" key="2">
    <source>
        <dbReference type="EMBL" id="CAI6354320.1"/>
    </source>
</evidence>
<dbReference type="PANTHER" id="PTHR19303">
    <property type="entry name" value="TRANSPOSON"/>
    <property type="match status" value="1"/>
</dbReference>
<comment type="caution">
    <text evidence="2">The sequence shown here is derived from an EMBL/GenBank/DDBJ whole genome shotgun (WGS) entry which is preliminary data.</text>
</comment>
<keyword evidence="3" id="KW-1185">Reference proteome</keyword>
<dbReference type="GO" id="GO:0003677">
    <property type="term" value="F:DNA binding"/>
    <property type="evidence" value="ECO:0007669"/>
    <property type="project" value="TreeGrafter"/>
</dbReference>
<dbReference type="EMBL" id="CARXXK010000002">
    <property type="protein sequence ID" value="CAI6354320.1"/>
    <property type="molecule type" value="Genomic_DNA"/>
</dbReference>
<accession>A0AAV0WEM3</accession>
<dbReference type="InterPro" id="IPR004875">
    <property type="entry name" value="DDE_SF_endonuclease_dom"/>
</dbReference>
<feature type="domain" description="DDE-1" evidence="1">
    <location>
        <begin position="1"/>
        <end position="117"/>
    </location>
</feature>
<dbReference type="Pfam" id="PF03184">
    <property type="entry name" value="DDE_1"/>
    <property type="match status" value="1"/>
</dbReference>
<proteinExistence type="predicted"/>
<reference evidence="2 3" key="1">
    <citation type="submission" date="2023-01" db="EMBL/GenBank/DDBJ databases">
        <authorList>
            <person name="Whitehead M."/>
        </authorList>
    </citation>
    <scope>NUCLEOTIDE SEQUENCE [LARGE SCALE GENOMIC DNA]</scope>
</reference>
<sequence length="185" mass="21583">MTSLIFEKWLLDIDQKTSQENRKIILFVDNCTAHPRTLSTKLKSITIAYFPPNTTSKLQPMNQGIISNLKVYYRKRILNKVISNLEQRTTITLRDCISEVSKAWRSDVTSETIKKCFFKAGFTNENIETDIEIPDVQREWELVHCDGVTLQDYLKIDEDIAVYESPTEESIVEEVRKKENPDEFE</sequence>
<gene>
    <name evidence="2" type="ORF">MEUPH1_LOCUS10338</name>
</gene>
<evidence type="ECO:0000259" key="1">
    <source>
        <dbReference type="Pfam" id="PF03184"/>
    </source>
</evidence>
<dbReference type="Proteomes" id="UP001160148">
    <property type="component" value="Unassembled WGS sequence"/>
</dbReference>
<organism evidence="2 3">
    <name type="scientific">Macrosiphum euphorbiae</name>
    <name type="common">potato aphid</name>
    <dbReference type="NCBI Taxonomy" id="13131"/>
    <lineage>
        <taxon>Eukaryota</taxon>
        <taxon>Metazoa</taxon>
        <taxon>Ecdysozoa</taxon>
        <taxon>Arthropoda</taxon>
        <taxon>Hexapoda</taxon>
        <taxon>Insecta</taxon>
        <taxon>Pterygota</taxon>
        <taxon>Neoptera</taxon>
        <taxon>Paraneoptera</taxon>
        <taxon>Hemiptera</taxon>
        <taxon>Sternorrhyncha</taxon>
        <taxon>Aphidomorpha</taxon>
        <taxon>Aphidoidea</taxon>
        <taxon>Aphididae</taxon>
        <taxon>Macrosiphini</taxon>
        <taxon>Macrosiphum</taxon>
    </lineage>
</organism>
<dbReference type="PANTHER" id="PTHR19303:SF73">
    <property type="entry name" value="PROTEIN PDC2"/>
    <property type="match status" value="1"/>
</dbReference>
<name>A0AAV0WEM3_9HEMI</name>
<dbReference type="GO" id="GO:0005634">
    <property type="term" value="C:nucleus"/>
    <property type="evidence" value="ECO:0007669"/>
    <property type="project" value="TreeGrafter"/>
</dbReference>
<dbReference type="AlphaFoldDB" id="A0AAV0WEM3"/>
<dbReference type="InterPro" id="IPR050863">
    <property type="entry name" value="CenT-Element_Derived"/>
</dbReference>
<evidence type="ECO:0000313" key="3">
    <source>
        <dbReference type="Proteomes" id="UP001160148"/>
    </source>
</evidence>